<feature type="transmembrane region" description="Helical" evidence="6">
    <location>
        <begin position="251"/>
        <end position="272"/>
    </location>
</feature>
<evidence type="ECO:0000256" key="5">
    <source>
        <dbReference type="SAM" id="MobiDB-lite"/>
    </source>
</evidence>
<keyword evidence="9" id="KW-1185">Reference proteome</keyword>
<evidence type="ECO:0000256" key="1">
    <source>
        <dbReference type="ARBA" id="ARBA00004141"/>
    </source>
</evidence>
<feature type="region of interest" description="Disordered" evidence="5">
    <location>
        <begin position="1"/>
        <end position="45"/>
    </location>
</feature>
<name>A0A0F7ZUS0_9HYPO</name>
<gene>
    <name evidence="8" type="ORF">HIM_05274</name>
</gene>
<evidence type="ECO:0000313" key="8">
    <source>
        <dbReference type="EMBL" id="KJZ75348.1"/>
    </source>
</evidence>
<evidence type="ECO:0000256" key="4">
    <source>
        <dbReference type="ARBA" id="ARBA00023136"/>
    </source>
</evidence>
<feature type="domain" description="TECPR1-like DysF" evidence="7">
    <location>
        <begin position="102"/>
        <end position="465"/>
    </location>
</feature>
<evidence type="ECO:0000256" key="3">
    <source>
        <dbReference type="ARBA" id="ARBA00022989"/>
    </source>
</evidence>
<dbReference type="GO" id="GO:0007031">
    <property type="term" value="P:peroxisome organization"/>
    <property type="evidence" value="ECO:0007669"/>
    <property type="project" value="TreeGrafter"/>
</dbReference>
<dbReference type="EMBL" id="KQ030518">
    <property type="protein sequence ID" value="KJZ75348.1"/>
    <property type="molecule type" value="Genomic_DNA"/>
</dbReference>
<dbReference type="InterPro" id="IPR010482">
    <property type="entry name" value="TECPR1-like_DysF"/>
</dbReference>
<evidence type="ECO:0000313" key="9">
    <source>
        <dbReference type="Proteomes" id="UP000054481"/>
    </source>
</evidence>
<proteinExistence type="predicted"/>
<keyword evidence="2 6" id="KW-0812">Transmembrane</keyword>
<dbReference type="Pfam" id="PF06398">
    <property type="entry name" value="Pex24p"/>
    <property type="match status" value="1"/>
</dbReference>
<protein>
    <recommendedName>
        <fullName evidence="7">TECPR1-like DysF domain-containing protein</fullName>
    </recommendedName>
</protein>
<organism evidence="8 9">
    <name type="scientific">Hirsutella minnesotensis 3608</name>
    <dbReference type="NCBI Taxonomy" id="1043627"/>
    <lineage>
        <taxon>Eukaryota</taxon>
        <taxon>Fungi</taxon>
        <taxon>Dikarya</taxon>
        <taxon>Ascomycota</taxon>
        <taxon>Pezizomycotina</taxon>
        <taxon>Sordariomycetes</taxon>
        <taxon>Hypocreomycetidae</taxon>
        <taxon>Hypocreales</taxon>
        <taxon>Ophiocordycipitaceae</taxon>
        <taxon>Hirsutella</taxon>
    </lineage>
</organism>
<reference evidence="8 9" key="1">
    <citation type="journal article" date="2014" name="Genome Biol. Evol.">
        <title>Comparative genomics and transcriptomics analyses reveal divergent lifestyle features of nematode endoparasitic fungus Hirsutella minnesotensis.</title>
        <authorList>
            <person name="Lai Y."/>
            <person name="Liu K."/>
            <person name="Zhang X."/>
            <person name="Zhang X."/>
            <person name="Li K."/>
            <person name="Wang N."/>
            <person name="Shu C."/>
            <person name="Wu Y."/>
            <person name="Wang C."/>
            <person name="Bushley K.E."/>
            <person name="Xiang M."/>
            <person name="Liu X."/>
        </authorList>
    </citation>
    <scope>NUCLEOTIDE SEQUENCE [LARGE SCALE GENOMIC DNA]</scope>
    <source>
        <strain evidence="8 9">3608</strain>
    </source>
</reference>
<dbReference type="InterPro" id="IPR052816">
    <property type="entry name" value="Peroxisomal_Membrane_PEX28-32"/>
</dbReference>
<dbReference type="AlphaFoldDB" id="A0A0F7ZUS0"/>
<dbReference type="GO" id="GO:0005778">
    <property type="term" value="C:peroxisomal membrane"/>
    <property type="evidence" value="ECO:0007669"/>
    <property type="project" value="UniProtKB-ARBA"/>
</dbReference>
<dbReference type="PANTHER" id="PTHR28304:SF2">
    <property type="entry name" value="PEROXISOMAL MEMBRANE PROTEIN PEX29"/>
    <property type="match status" value="1"/>
</dbReference>
<dbReference type="PANTHER" id="PTHR28304">
    <property type="entry name" value="PEROXISOMAL MEMBRANE PROTEIN PEX29"/>
    <property type="match status" value="1"/>
</dbReference>
<dbReference type="OrthoDB" id="74314at2759"/>
<keyword evidence="3 6" id="KW-1133">Transmembrane helix</keyword>
<evidence type="ECO:0000256" key="2">
    <source>
        <dbReference type="ARBA" id="ARBA00022692"/>
    </source>
</evidence>
<accession>A0A0F7ZUS0</accession>
<dbReference type="Proteomes" id="UP000054481">
    <property type="component" value="Unassembled WGS sequence"/>
</dbReference>
<sequence length="474" mass="52679">MNVFSSDTGFPGQNRGITQWYPEGRGQGCQRPSTPPKTPPQKTGLRGSLAALREKANVQDRLVEKLLQRVVSQDDIEDYLTHGDPSIQPGSSTPLSSKGPDLNLTAMANNFRQFNSRVGFLSAAADTAAYVYTWDTPTYTLSVLAVYSFICLSPQFLPALPITLALYGIFVPCYVARFPGASRGGRALVDKTDFAMQGPPLAPPKAPSPAKELSKQFVRNIRVVQNSMGAYTLAYDSVVDNLTPIANFSNLALSSNIFLLLIAGNILIAIAASLVSWRLIFLVGGWLLALTGNPWVLEQLQLASEHEVAKQFWYQNNARVVQLRHLITQDTVQDLAPETRLVEVFELQRVSQNGAWEAISFSPTPHDPMSSGRMTGKHPYGATASSEILPPRGWAWSDSNWELDRFNHDWVNERMIVNVHVETQGEHWVYDQGGQISSDYEYMGLRGVEEVGNARGPWRRRRWVRNVRRTSASS</sequence>
<evidence type="ECO:0000256" key="6">
    <source>
        <dbReference type="SAM" id="Phobius"/>
    </source>
</evidence>
<comment type="subcellular location">
    <subcellularLocation>
        <location evidence="1">Membrane</location>
        <topology evidence="1">Multi-pass membrane protein</topology>
    </subcellularLocation>
</comment>
<keyword evidence="4 6" id="KW-0472">Membrane</keyword>
<evidence type="ECO:0000259" key="7">
    <source>
        <dbReference type="Pfam" id="PF06398"/>
    </source>
</evidence>